<evidence type="ECO:0000313" key="3">
    <source>
        <dbReference type="Proteomes" id="UP000076976"/>
    </source>
</evidence>
<dbReference type="RefSeq" id="WP_068270567.1">
    <property type="nucleotide sequence ID" value="NZ_LQZG01000001.1"/>
</dbReference>
<keyword evidence="1" id="KW-0472">Membrane</keyword>
<keyword evidence="3" id="KW-1185">Reference proteome</keyword>
<protein>
    <submittedName>
        <fullName evidence="2">Uncharacterized protein</fullName>
    </submittedName>
</protein>
<gene>
    <name evidence="2" type="ORF">AWH69_01715</name>
</gene>
<sequence length="103" mass="10249">MPDLRSLPTAPLLAAGLAGGFTLAQRTGVRPLGGAVMAAANVLSVPAWRAAGGTPLAAGLTAGYWASMGVSHPLAKKIGTWPSVAAVSLGAAATAYLLADRRR</sequence>
<dbReference type="AlphaFoldDB" id="A0A176QFX8"/>
<organism evidence="2 3">
    <name type="scientific">Janibacter melonis</name>
    <dbReference type="NCBI Taxonomy" id="262209"/>
    <lineage>
        <taxon>Bacteria</taxon>
        <taxon>Bacillati</taxon>
        <taxon>Actinomycetota</taxon>
        <taxon>Actinomycetes</taxon>
        <taxon>Micrococcales</taxon>
        <taxon>Intrasporangiaceae</taxon>
        <taxon>Janibacter</taxon>
    </lineage>
</organism>
<evidence type="ECO:0000313" key="2">
    <source>
        <dbReference type="EMBL" id="OAB88548.1"/>
    </source>
</evidence>
<proteinExistence type="predicted"/>
<dbReference type="EMBL" id="LQZG01000001">
    <property type="protein sequence ID" value="OAB88548.1"/>
    <property type="molecule type" value="Genomic_DNA"/>
</dbReference>
<keyword evidence="1" id="KW-0812">Transmembrane</keyword>
<dbReference type="Proteomes" id="UP000076976">
    <property type="component" value="Unassembled WGS sequence"/>
</dbReference>
<accession>A0A176QFX8</accession>
<dbReference type="STRING" id="262209.AWH69_01715"/>
<evidence type="ECO:0000256" key="1">
    <source>
        <dbReference type="SAM" id="Phobius"/>
    </source>
</evidence>
<name>A0A176QFX8_9MICO</name>
<keyword evidence="1" id="KW-1133">Transmembrane helix</keyword>
<reference evidence="2 3" key="1">
    <citation type="submission" date="2016-01" db="EMBL/GenBank/DDBJ databases">
        <title>Janibacter melonis strain CD11_4 genome sequencing and assembly.</title>
        <authorList>
            <person name="Nair G.R."/>
            <person name="Kaur G."/>
            <person name="Chander A.M."/>
            <person name="Mayilraj S."/>
        </authorList>
    </citation>
    <scope>NUCLEOTIDE SEQUENCE [LARGE SCALE GENOMIC DNA]</scope>
    <source>
        <strain evidence="2 3">CD11-4</strain>
    </source>
</reference>
<feature type="transmembrane region" description="Helical" evidence="1">
    <location>
        <begin position="78"/>
        <end position="99"/>
    </location>
</feature>
<comment type="caution">
    <text evidence="2">The sequence shown here is derived from an EMBL/GenBank/DDBJ whole genome shotgun (WGS) entry which is preliminary data.</text>
</comment>